<sequence length="243" mass="27661">MVARDTDPLALIASNSHQEEESTPVFSPEKLCSSQPPGYVGIMSVRSQLESVKLDTNCSHSRRIMRQEDHDLDLESCHVSFGNVQIREYPIVLGDNPGGSSGPPLSIEWTHQSESSVPLDAYEQDRPNRRDRAEMCMPAFLRVKMLQEAGYSRAEIVALQKPVNITRVQRRRTNATLNLQTLHEITERTRRKTLNLLSLGTRKRKEKHFLEPFTKAKAESVKPHLSRTSILTEESFCELERPL</sequence>
<dbReference type="Proteomes" id="UP000836788">
    <property type="component" value="Chromosome 1"/>
</dbReference>
<name>A0A8J9X101_PHATR</name>
<accession>A0A8J9X101</accession>
<protein>
    <submittedName>
        <fullName evidence="2">Uncharacterized protein</fullName>
    </submittedName>
</protein>
<reference evidence="2" key="1">
    <citation type="submission" date="2022-02" db="EMBL/GenBank/DDBJ databases">
        <authorList>
            <person name="Giguere J D."/>
        </authorList>
    </citation>
    <scope>NUCLEOTIDE SEQUENCE</scope>
    <source>
        <strain evidence="2">CCAP 1055/1</strain>
    </source>
</reference>
<evidence type="ECO:0000313" key="2">
    <source>
        <dbReference type="EMBL" id="CAG9277210.1"/>
    </source>
</evidence>
<proteinExistence type="predicted"/>
<dbReference type="AlphaFoldDB" id="A0A8J9X101"/>
<dbReference type="EMBL" id="OU594942">
    <property type="protein sequence ID" value="CAG9277210.1"/>
    <property type="molecule type" value="Genomic_DNA"/>
</dbReference>
<evidence type="ECO:0000256" key="1">
    <source>
        <dbReference type="SAM" id="MobiDB-lite"/>
    </source>
</evidence>
<organism evidence="2">
    <name type="scientific">Phaeodactylum tricornutum</name>
    <name type="common">Diatom</name>
    <dbReference type="NCBI Taxonomy" id="2850"/>
    <lineage>
        <taxon>Eukaryota</taxon>
        <taxon>Sar</taxon>
        <taxon>Stramenopiles</taxon>
        <taxon>Ochrophyta</taxon>
        <taxon>Bacillariophyta</taxon>
        <taxon>Bacillariophyceae</taxon>
        <taxon>Bacillariophycidae</taxon>
        <taxon>Naviculales</taxon>
        <taxon>Phaeodactylaceae</taxon>
        <taxon>Phaeodactylum</taxon>
    </lineage>
</organism>
<gene>
    <name evidence="2" type="ORF">PTTT1_LOCUS3110</name>
</gene>
<feature type="region of interest" description="Disordered" evidence="1">
    <location>
        <begin position="1"/>
        <end position="29"/>
    </location>
</feature>